<evidence type="ECO:0000256" key="2">
    <source>
        <dbReference type="ARBA" id="ARBA00005995"/>
    </source>
</evidence>
<feature type="binding site" evidence="4">
    <location>
        <begin position="80"/>
        <end position="81"/>
    </location>
    <ligand>
        <name>FAD</name>
        <dbReference type="ChEBI" id="CHEBI:57692"/>
    </ligand>
</feature>
<keyword evidence="3" id="KW-0560">Oxidoreductase</keyword>
<evidence type="ECO:0000256" key="1">
    <source>
        <dbReference type="ARBA" id="ARBA00001974"/>
    </source>
</evidence>
<dbReference type="PROSITE" id="PS51318">
    <property type="entry name" value="TAT"/>
    <property type="match status" value="1"/>
</dbReference>
<dbReference type="Gene3D" id="1.10.405.10">
    <property type="entry name" value="Guanine Nucleotide Dissociation Inhibitor, domain 1"/>
    <property type="match status" value="1"/>
</dbReference>
<feature type="binding site" evidence="4">
    <location>
        <position position="273"/>
    </location>
    <ligand>
        <name>FAD</name>
        <dbReference type="ChEBI" id="CHEBI:57692"/>
    </ligand>
</feature>
<evidence type="ECO:0000256" key="4">
    <source>
        <dbReference type="PIRSR" id="PIRSR601613-1"/>
    </source>
</evidence>
<dbReference type="InterPro" id="IPR002937">
    <property type="entry name" value="Amino_oxidase"/>
</dbReference>
<comment type="cofactor">
    <cofactor evidence="1">
        <name>FAD</name>
        <dbReference type="ChEBI" id="CHEBI:57692"/>
    </cofactor>
</comment>
<protein>
    <submittedName>
        <fullName evidence="6">FAD-dependent oxidoreductase</fullName>
    </submittedName>
</protein>
<dbReference type="OrthoDB" id="337830at2"/>
<dbReference type="SUPFAM" id="SSF51905">
    <property type="entry name" value="FAD/NAD(P)-binding domain"/>
    <property type="match status" value="1"/>
</dbReference>
<evidence type="ECO:0000313" key="7">
    <source>
        <dbReference type="Proteomes" id="UP000324106"/>
    </source>
</evidence>
<dbReference type="AlphaFoldDB" id="A0A5P2B4N0"/>
<dbReference type="InterPro" id="IPR001613">
    <property type="entry name" value="Flavin_amine_oxidase"/>
</dbReference>
<gene>
    <name evidence="6" type="ORF">DEJ46_33590</name>
</gene>
<dbReference type="Proteomes" id="UP000324106">
    <property type="component" value="Chromosome"/>
</dbReference>
<dbReference type="EMBL" id="CP029194">
    <property type="protein sequence ID" value="QES24940.1"/>
    <property type="molecule type" value="Genomic_DNA"/>
</dbReference>
<evidence type="ECO:0000313" key="6">
    <source>
        <dbReference type="EMBL" id="QES24940.1"/>
    </source>
</evidence>
<reference evidence="6 7" key="1">
    <citation type="submission" date="2018-05" db="EMBL/GenBank/DDBJ databases">
        <title>Streptomyces venezuelae.</title>
        <authorList>
            <person name="Kim W."/>
            <person name="Lee N."/>
            <person name="Cho B.-K."/>
        </authorList>
    </citation>
    <scope>NUCLEOTIDE SEQUENCE [LARGE SCALE GENOMIC DNA]</scope>
    <source>
        <strain evidence="6 7">ATCC 15068</strain>
    </source>
</reference>
<dbReference type="Gene3D" id="3.50.50.60">
    <property type="entry name" value="FAD/NAD(P)-binding domain"/>
    <property type="match status" value="1"/>
</dbReference>
<evidence type="ECO:0000256" key="3">
    <source>
        <dbReference type="ARBA" id="ARBA00023002"/>
    </source>
</evidence>
<feature type="domain" description="Amine oxidase" evidence="5">
    <location>
        <begin position="60"/>
        <end position="470"/>
    </location>
</feature>
<dbReference type="PANTHER" id="PTHR43563">
    <property type="entry name" value="AMINE OXIDASE"/>
    <property type="match status" value="1"/>
</dbReference>
<dbReference type="GO" id="GO:0016491">
    <property type="term" value="F:oxidoreductase activity"/>
    <property type="evidence" value="ECO:0007669"/>
    <property type="project" value="UniProtKB-KW"/>
</dbReference>
<proteinExistence type="inferred from homology"/>
<dbReference type="InterPro" id="IPR006311">
    <property type="entry name" value="TAT_signal"/>
</dbReference>
<comment type="similarity">
    <text evidence="2">Belongs to the flavin monoamine oxidase family.</text>
</comment>
<dbReference type="PANTHER" id="PTHR43563:SF1">
    <property type="entry name" value="AMINE OXIDASE [FLAVIN-CONTAINING] B"/>
    <property type="match status" value="1"/>
</dbReference>
<dbReference type="InterPro" id="IPR036188">
    <property type="entry name" value="FAD/NAD-bd_sf"/>
</dbReference>
<evidence type="ECO:0000259" key="5">
    <source>
        <dbReference type="Pfam" id="PF01593"/>
    </source>
</evidence>
<dbReference type="PRINTS" id="PR00757">
    <property type="entry name" value="AMINEOXDASEF"/>
</dbReference>
<sequence length="492" mass="52102">MRRADGFTRRRLLKVGGLTTAAAAIGAIPAPFGSTVAHAADASAAEARGCYDAIVVGLGFAGAIAARELRAKGLNPLLLEARGRVGGRTWTDTFVNQPVEMGGQFVDESQPLITAELNRYGIATAHGLLPAHAVMPTPDGPAPFSLAELQTRQGALLEKLFEGSKTFFPDPYNPLARRDLVREVDGLSLRNRLDQLNLSAADESWINGITAGQSGGSSTYGSYTALAQWWSLAGWSTDTWYRAQSKRVSTGMSSVIRAILADARAEIRLNAPVASITDTGTSVRVVTTAGQAFTARTVVVAVPVNVWKTITFNPGLPSVHSTATQQGVGVANSRKLWLHVRGMTEAKVVSGAEGDPFMTVLSHSETPEGQLLMALNSKPAINVSNRAEIEAALRTVLPEARLIDYRAQDWGAERYSLGGWALRRPGQLLAQLPAIQRPHGRIAFATSDIASGWVGFVEGAIEAGFRAADQAAGIAGATRTASAQARRGLSTV</sequence>
<dbReference type="Gene3D" id="3.90.660.10">
    <property type="match status" value="1"/>
</dbReference>
<accession>A0A5P2B4N0</accession>
<organism evidence="6 7">
    <name type="scientific">Streptomyces venezuelae</name>
    <dbReference type="NCBI Taxonomy" id="54571"/>
    <lineage>
        <taxon>Bacteria</taxon>
        <taxon>Bacillati</taxon>
        <taxon>Actinomycetota</taxon>
        <taxon>Actinomycetes</taxon>
        <taxon>Kitasatosporales</taxon>
        <taxon>Streptomycetaceae</taxon>
        <taxon>Streptomyces</taxon>
    </lineage>
</organism>
<dbReference type="InterPro" id="IPR050703">
    <property type="entry name" value="Flavin_MAO"/>
</dbReference>
<dbReference type="Pfam" id="PF01593">
    <property type="entry name" value="Amino_oxidase"/>
    <property type="match status" value="1"/>
</dbReference>
<name>A0A5P2B4N0_STRVZ</name>